<keyword evidence="2" id="KW-1185">Reference proteome</keyword>
<gene>
    <name evidence="1" type="ORF">RHMOL_Rhmol11G0276700</name>
</gene>
<evidence type="ECO:0000313" key="1">
    <source>
        <dbReference type="EMBL" id="KAI8533176.1"/>
    </source>
</evidence>
<protein>
    <submittedName>
        <fullName evidence="1">Uncharacterized protein</fullName>
    </submittedName>
</protein>
<reference evidence="1" key="1">
    <citation type="submission" date="2022-02" db="EMBL/GenBank/DDBJ databases">
        <title>Plant Genome Project.</title>
        <authorList>
            <person name="Zhang R.-G."/>
        </authorList>
    </citation>
    <scope>NUCLEOTIDE SEQUENCE</scope>
    <source>
        <strain evidence="1">AT1</strain>
    </source>
</reference>
<proteinExistence type="predicted"/>
<dbReference type="EMBL" id="CM046398">
    <property type="protein sequence ID" value="KAI8533176.1"/>
    <property type="molecule type" value="Genomic_DNA"/>
</dbReference>
<comment type="caution">
    <text evidence="1">The sequence shown here is derived from an EMBL/GenBank/DDBJ whole genome shotgun (WGS) entry which is preliminary data.</text>
</comment>
<name>A0ACC0LXE2_RHOML</name>
<accession>A0ACC0LXE2</accession>
<evidence type="ECO:0000313" key="2">
    <source>
        <dbReference type="Proteomes" id="UP001062846"/>
    </source>
</evidence>
<organism evidence="1 2">
    <name type="scientific">Rhododendron molle</name>
    <name type="common">Chinese azalea</name>
    <name type="synonym">Azalea mollis</name>
    <dbReference type="NCBI Taxonomy" id="49168"/>
    <lineage>
        <taxon>Eukaryota</taxon>
        <taxon>Viridiplantae</taxon>
        <taxon>Streptophyta</taxon>
        <taxon>Embryophyta</taxon>
        <taxon>Tracheophyta</taxon>
        <taxon>Spermatophyta</taxon>
        <taxon>Magnoliopsida</taxon>
        <taxon>eudicotyledons</taxon>
        <taxon>Gunneridae</taxon>
        <taxon>Pentapetalae</taxon>
        <taxon>asterids</taxon>
        <taxon>Ericales</taxon>
        <taxon>Ericaceae</taxon>
        <taxon>Ericoideae</taxon>
        <taxon>Rhodoreae</taxon>
        <taxon>Rhododendron</taxon>
    </lineage>
</organism>
<sequence length="87" mass="10421">MDNRFRNLEKRLWEATFFATLEATFFATLWSLWLVRNEFVFNNATVTVGEVVEKVKSRVAMWVKYDIKVCTVEEFKIVLDRNRLLKV</sequence>
<dbReference type="Proteomes" id="UP001062846">
    <property type="component" value="Chromosome 11"/>
</dbReference>